<evidence type="ECO:0000256" key="1">
    <source>
        <dbReference type="ARBA" id="ARBA00022722"/>
    </source>
</evidence>
<evidence type="ECO:0000256" key="2">
    <source>
        <dbReference type="ARBA" id="ARBA00022759"/>
    </source>
</evidence>
<keyword evidence="1" id="KW-0540">Nuclease</keyword>
<dbReference type="EMBL" id="UINC01051472">
    <property type="protein sequence ID" value="SVB65667.1"/>
    <property type="molecule type" value="Genomic_DNA"/>
</dbReference>
<reference evidence="5" key="1">
    <citation type="submission" date="2018-05" db="EMBL/GenBank/DDBJ databases">
        <authorList>
            <person name="Lanie J.A."/>
            <person name="Ng W.-L."/>
            <person name="Kazmierczak K.M."/>
            <person name="Andrzejewski T.M."/>
            <person name="Davidsen T.M."/>
            <person name="Wayne K.J."/>
            <person name="Tettelin H."/>
            <person name="Glass J.I."/>
            <person name="Rusch D."/>
            <person name="Podicherti R."/>
            <person name="Tsui H.-C.T."/>
            <person name="Winkler M.E."/>
        </authorList>
    </citation>
    <scope>NUCLEOTIDE SEQUENCE</scope>
</reference>
<evidence type="ECO:0000313" key="5">
    <source>
        <dbReference type="EMBL" id="SVB65667.1"/>
    </source>
</evidence>
<dbReference type="CDD" id="cd22356">
    <property type="entry name" value="Sau3AI_N-like"/>
    <property type="match status" value="1"/>
</dbReference>
<keyword evidence="2" id="KW-0255">Endonuclease</keyword>
<dbReference type="SUPFAM" id="SSF52980">
    <property type="entry name" value="Restriction endonuclease-like"/>
    <property type="match status" value="1"/>
</dbReference>
<organism evidence="5">
    <name type="scientific">marine metagenome</name>
    <dbReference type="NCBI Taxonomy" id="408172"/>
    <lineage>
        <taxon>unclassified sequences</taxon>
        <taxon>metagenomes</taxon>
        <taxon>ecological metagenomes</taxon>
    </lineage>
</organism>
<dbReference type="InterPro" id="IPR011337">
    <property type="entry name" value="DNA_rep_MutH/RE_typeII_Sau3AI"/>
</dbReference>
<accession>A0A382FU08</accession>
<protein>
    <recommendedName>
        <fullName evidence="4">DNA mismatch repair MutH/Type II restriction enzyme Sau3AI domain-containing protein</fullName>
    </recommendedName>
</protein>
<gene>
    <name evidence="5" type="ORF">METZ01_LOCUS218521</name>
</gene>
<dbReference type="InterPro" id="IPR037057">
    <property type="entry name" value="DNA_rep_MutH/T2_RE_sf"/>
</dbReference>
<feature type="non-terminal residue" evidence="5">
    <location>
        <position position="1"/>
    </location>
</feature>
<evidence type="ECO:0000259" key="4">
    <source>
        <dbReference type="SMART" id="SM00927"/>
    </source>
</evidence>
<name>A0A382FU08_9ZZZZ</name>
<dbReference type="AlphaFoldDB" id="A0A382FU08"/>
<dbReference type="GO" id="GO:0004519">
    <property type="term" value="F:endonuclease activity"/>
    <property type="evidence" value="ECO:0007669"/>
    <property type="project" value="UniProtKB-KW"/>
</dbReference>
<evidence type="ECO:0000256" key="3">
    <source>
        <dbReference type="ARBA" id="ARBA00022801"/>
    </source>
</evidence>
<dbReference type="SMART" id="SM00927">
    <property type="entry name" value="MutH"/>
    <property type="match status" value="1"/>
</dbReference>
<keyword evidence="3" id="KW-0378">Hydrolase</keyword>
<dbReference type="InterPro" id="IPR011335">
    <property type="entry name" value="Restrct_endonuc-II-like"/>
</dbReference>
<sequence>DEVISNIDSEFHEKAKGRYGQKIEKCYFEYQTNSRSSSDFPCGLELKATPLRYKKNGELTPKERLVCNIINFMEIIHESWESSTFLDKNSDTLIIRYIDPIDKSISQLDYEIFDVQIFNIFDNDNDAKQFEEDWNLIVNKIRNCKAHLLSESDTKYLGACTKGSTALKSFRQQPCGPKAKQRAFSFKHQYMRELLRRTLINK</sequence>
<dbReference type="GO" id="GO:0016787">
    <property type="term" value="F:hydrolase activity"/>
    <property type="evidence" value="ECO:0007669"/>
    <property type="project" value="UniProtKB-KW"/>
</dbReference>
<dbReference type="Pfam" id="PF02976">
    <property type="entry name" value="MutH"/>
    <property type="match status" value="1"/>
</dbReference>
<dbReference type="Gene3D" id="3.40.600.10">
    <property type="entry name" value="DNA mismatch repair MutH/Restriction endonuclease, type II"/>
    <property type="match status" value="1"/>
</dbReference>
<dbReference type="GO" id="GO:0003677">
    <property type="term" value="F:DNA binding"/>
    <property type="evidence" value="ECO:0007669"/>
    <property type="project" value="InterPro"/>
</dbReference>
<feature type="domain" description="DNA mismatch repair MutH/Type II restriction enzyme Sau3AI" evidence="4">
    <location>
        <begin position="30"/>
        <end position="133"/>
    </location>
</feature>
<proteinExistence type="predicted"/>